<dbReference type="InterPro" id="IPR001849">
    <property type="entry name" value="PH_domain"/>
</dbReference>
<dbReference type="Gene3D" id="2.60.40.150">
    <property type="entry name" value="C2 domain"/>
    <property type="match status" value="1"/>
</dbReference>
<dbReference type="InterPro" id="IPR023152">
    <property type="entry name" value="RasGAP_CS"/>
</dbReference>
<keyword evidence="12" id="KW-1185">Reference proteome</keyword>
<evidence type="ECO:0000259" key="7">
    <source>
        <dbReference type="PROSITE" id="PS50001"/>
    </source>
</evidence>
<feature type="domain" description="SH2" evidence="7">
    <location>
        <begin position="213"/>
        <end position="301"/>
    </location>
</feature>
<dbReference type="PROSITE" id="PS00509">
    <property type="entry name" value="RAS_GTPASE_ACTIV_1"/>
    <property type="match status" value="1"/>
</dbReference>
<dbReference type="Gene3D" id="2.30.30.40">
    <property type="entry name" value="SH3 Domains"/>
    <property type="match status" value="1"/>
</dbReference>
<dbReference type="InterPro" id="IPR039360">
    <property type="entry name" value="Ras_GTPase"/>
</dbReference>
<evidence type="ECO:0000313" key="12">
    <source>
        <dbReference type="Proteomes" id="UP000694867"/>
    </source>
</evidence>
<keyword evidence="2" id="KW-0343">GTPase activation</keyword>
<dbReference type="PRINTS" id="PR00401">
    <property type="entry name" value="SH2DOMAIN"/>
</dbReference>
<keyword evidence="3 4" id="KW-0727">SH2 domain</keyword>
<dbReference type="PANTHER" id="PTHR10194:SF146">
    <property type="entry name" value="RAS GTPASE-ACTIVATING PROTEIN 1"/>
    <property type="match status" value="1"/>
</dbReference>
<keyword evidence="1 5" id="KW-0728">SH3 domain</keyword>
<dbReference type="InterPro" id="IPR036860">
    <property type="entry name" value="SH2_dom_sf"/>
</dbReference>
<evidence type="ECO:0000256" key="3">
    <source>
        <dbReference type="ARBA" id="ARBA00022999"/>
    </source>
</evidence>
<evidence type="ECO:0000256" key="1">
    <source>
        <dbReference type="ARBA" id="ARBA00022443"/>
    </source>
</evidence>
<dbReference type="Pfam" id="PF00169">
    <property type="entry name" value="PH"/>
    <property type="match status" value="1"/>
</dbReference>
<dbReference type="InterPro" id="IPR036028">
    <property type="entry name" value="SH3-like_dom_sf"/>
</dbReference>
<dbReference type="PANTHER" id="PTHR10194">
    <property type="entry name" value="RAS GTPASE-ACTIVATING PROTEINS"/>
    <property type="match status" value="1"/>
</dbReference>
<dbReference type="Pfam" id="PF00168">
    <property type="entry name" value="C2"/>
    <property type="match status" value="1"/>
</dbReference>
<dbReference type="SUPFAM" id="SSF55550">
    <property type="entry name" value="SH2 domain"/>
    <property type="match status" value="2"/>
</dbReference>
<dbReference type="InterPro" id="IPR008936">
    <property type="entry name" value="Rho_GTPase_activation_prot"/>
</dbReference>
<dbReference type="PROSITE" id="PS50003">
    <property type="entry name" value="PH_DOMAIN"/>
    <property type="match status" value="1"/>
</dbReference>
<dbReference type="Pfam" id="PF00616">
    <property type="entry name" value="RasGAP"/>
    <property type="match status" value="1"/>
</dbReference>
<dbReference type="CDD" id="cd13260">
    <property type="entry name" value="PH_RASA1"/>
    <property type="match status" value="1"/>
</dbReference>
<feature type="domain" description="SH2" evidence="7">
    <location>
        <begin position="44"/>
        <end position="131"/>
    </location>
</feature>
<gene>
    <name evidence="13" type="primary">LOC100900335</name>
</gene>
<feature type="domain" description="Ras-GAP" evidence="11">
    <location>
        <begin position="600"/>
        <end position="794"/>
    </location>
</feature>
<dbReference type="GeneID" id="100900335"/>
<dbReference type="PROSITE" id="PS50004">
    <property type="entry name" value="C2"/>
    <property type="match status" value="1"/>
</dbReference>
<dbReference type="Proteomes" id="UP000694867">
    <property type="component" value="Unplaced"/>
</dbReference>
<dbReference type="InterPro" id="IPR000008">
    <property type="entry name" value="C2_dom"/>
</dbReference>
<dbReference type="Gene3D" id="2.30.29.30">
    <property type="entry name" value="Pleckstrin-homology domain (PH domain)/Phosphotyrosine-binding domain (PTB)"/>
    <property type="match status" value="1"/>
</dbReference>
<sequence length="893" mass="101078">MSGYYNVECSTTNSNEDDYDPFGSTPSQQPKSLPKKELLPRAQFFHGKIDRHVAECRLQQANQRGAYLVRQSKNGFVLSFRGHSGIHHFRIAAVCGDFYIGGRRFSTLSELVGYYTHVSDILKSERLHYHVVPPEPAPHNRKVVAILPYNKLADTDELSFKKGDVFEVEQDMGDGWLWCKKVEGEGLNPNEDLPSGLVYHELVADFTEECYPWYHGSISAVDAAAKLVEGGEGSFLVRPSDRSPGDYSIFLFINKSIQRFRIEKKQNTFVMGGRYFDTLEAIITRYKTEHIAEGHCLGDPILKAPQFGVPNSQAKVEEIYSTIQQLREQNTRTSTAMKGFLHKKTVDNKKWKQAWFVLNAGEAMLYFYDNPHRTKPRGIIDLGCSGLYAVHDSLFDQPHCFQLVERALPCLSTIYYLSAPDGEAAQDWYTSLSKICNPQSGQLRHICSMKVCLIEAKRLPPLLVLNPFCVMSLDDIKIARSQVKSAPDPVWEEEYCLDDIPSNINSFTVTVCSKGKKDKNADMAQVILELKDMWTMEPIDKWYPLQGVSPVLENWGSLHLRVHFSKEVILPISEYATLRQLLLEDDFSLVMEIQEVFSRETSLLAKNLLTLFIAEKKEAKLLKALGLREIENETDASIMFRGSSLFTSMIDLYMKNGALDFIRSSISAPVASIVNGKQSCELNPAKLDSLHDACTNAEHLLAMLDDFTEKIFASVYQLPLCLRYLLATFQKAIIKRWPNEHLLRTQVISSFIFLRLLCPAIINPHQYKIVTSAPSPMASRNLMLVAKCLQNLSNLAEFGLKEQWMEVVNPFILKNKSKVIRFIEEICAVNTTDVPRGMGECGALKDTARALESIFSLTMCHLSEVKSQPRLKKLAMVCEMLVKHKEKLEAPST</sequence>
<accession>A0AAJ6VVG7</accession>
<dbReference type="InterPro" id="IPR000980">
    <property type="entry name" value="SH2"/>
</dbReference>
<dbReference type="GO" id="GO:0048468">
    <property type="term" value="P:cell development"/>
    <property type="evidence" value="ECO:0007669"/>
    <property type="project" value="UniProtKB-ARBA"/>
</dbReference>
<dbReference type="AlphaFoldDB" id="A0AAJ6VVG7"/>
<dbReference type="InterPro" id="IPR011993">
    <property type="entry name" value="PH-like_dom_sf"/>
</dbReference>
<evidence type="ECO:0000259" key="9">
    <source>
        <dbReference type="PROSITE" id="PS50003"/>
    </source>
</evidence>
<feature type="domain" description="SH3" evidence="8">
    <location>
        <begin position="138"/>
        <end position="208"/>
    </location>
</feature>
<dbReference type="SMART" id="SM00239">
    <property type="entry name" value="C2"/>
    <property type="match status" value="1"/>
</dbReference>
<dbReference type="CTD" id="32569"/>
<dbReference type="GO" id="GO:0005096">
    <property type="term" value="F:GTPase activator activity"/>
    <property type="evidence" value="ECO:0007669"/>
    <property type="project" value="UniProtKB-KW"/>
</dbReference>
<evidence type="ECO:0000313" key="13">
    <source>
        <dbReference type="RefSeq" id="XP_003739712.1"/>
    </source>
</evidence>
<dbReference type="PROSITE" id="PS50001">
    <property type="entry name" value="SH2"/>
    <property type="match status" value="2"/>
</dbReference>
<dbReference type="InterPro" id="IPR001936">
    <property type="entry name" value="RasGAP_dom"/>
</dbReference>
<dbReference type="SMART" id="SM00233">
    <property type="entry name" value="PH"/>
    <property type="match status" value="1"/>
</dbReference>
<dbReference type="InterPro" id="IPR001452">
    <property type="entry name" value="SH3_domain"/>
</dbReference>
<dbReference type="SMART" id="SM00252">
    <property type="entry name" value="SH2"/>
    <property type="match status" value="2"/>
</dbReference>
<dbReference type="SMART" id="SM00326">
    <property type="entry name" value="SH3"/>
    <property type="match status" value="1"/>
</dbReference>
<dbReference type="SUPFAM" id="SSF50729">
    <property type="entry name" value="PH domain-like"/>
    <property type="match status" value="1"/>
</dbReference>
<dbReference type="Gene3D" id="3.30.505.10">
    <property type="entry name" value="SH2 domain"/>
    <property type="match status" value="2"/>
</dbReference>
<evidence type="ECO:0000256" key="6">
    <source>
        <dbReference type="SAM" id="MobiDB-lite"/>
    </source>
</evidence>
<dbReference type="Pfam" id="PF00017">
    <property type="entry name" value="SH2"/>
    <property type="match status" value="2"/>
</dbReference>
<proteinExistence type="predicted"/>
<evidence type="ECO:0000256" key="2">
    <source>
        <dbReference type="ARBA" id="ARBA00022468"/>
    </source>
</evidence>
<name>A0AAJ6VVG7_9ACAR</name>
<dbReference type="KEGG" id="goe:100900335"/>
<evidence type="ECO:0000256" key="4">
    <source>
        <dbReference type="PROSITE-ProRule" id="PRU00191"/>
    </source>
</evidence>
<reference evidence="13" key="1">
    <citation type="submission" date="2025-08" db="UniProtKB">
        <authorList>
            <consortium name="RefSeq"/>
        </authorList>
    </citation>
    <scope>IDENTIFICATION</scope>
</reference>
<feature type="region of interest" description="Disordered" evidence="6">
    <location>
        <begin position="8"/>
        <end position="33"/>
    </location>
</feature>
<evidence type="ECO:0000259" key="8">
    <source>
        <dbReference type="PROSITE" id="PS50002"/>
    </source>
</evidence>
<dbReference type="PROSITE" id="PS50002">
    <property type="entry name" value="SH3"/>
    <property type="match status" value="1"/>
</dbReference>
<dbReference type="SUPFAM" id="SSF49562">
    <property type="entry name" value="C2 domain (Calcium/lipid-binding domain, CaLB)"/>
    <property type="match status" value="1"/>
</dbReference>
<dbReference type="InterPro" id="IPR035892">
    <property type="entry name" value="C2_domain_sf"/>
</dbReference>
<dbReference type="PROSITE" id="PS50018">
    <property type="entry name" value="RAS_GTPASE_ACTIV_2"/>
    <property type="match status" value="1"/>
</dbReference>
<dbReference type="SUPFAM" id="SSF50044">
    <property type="entry name" value="SH3-domain"/>
    <property type="match status" value="1"/>
</dbReference>
<evidence type="ECO:0000256" key="5">
    <source>
        <dbReference type="PROSITE-ProRule" id="PRU00192"/>
    </source>
</evidence>
<feature type="domain" description="PH" evidence="9">
    <location>
        <begin position="334"/>
        <end position="437"/>
    </location>
</feature>
<dbReference type="SMART" id="SM00323">
    <property type="entry name" value="RasGAP"/>
    <property type="match status" value="1"/>
</dbReference>
<dbReference type="RefSeq" id="XP_003739712.1">
    <property type="nucleotide sequence ID" value="XM_003739664.2"/>
</dbReference>
<organism evidence="12 13">
    <name type="scientific">Galendromus occidentalis</name>
    <name type="common">western predatory mite</name>
    <dbReference type="NCBI Taxonomy" id="34638"/>
    <lineage>
        <taxon>Eukaryota</taxon>
        <taxon>Metazoa</taxon>
        <taxon>Ecdysozoa</taxon>
        <taxon>Arthropoda</taxon>
        <taxon>Chelicerata</taxon>
        <taxon>Arachnida</taxon>
        <taxon>Acari</taxon>
        <taxon>Parasitiformes</taxon>
        <taxon>Mesostigmata</taxon>
        <taxon>Gamasina</taxon>
        <taxon>Phytoseioidea</taxon>
        <taxon>Phytoseiidae</taxon>
        <taxon>Typhlodrominae</taxon>
        <taxon>Galendromus</taxon>
    </lineage>
</organism>
<evidence type="ECO:0000259" key="10">
    <source>
        <dbReference type="PROSITE" id="PS50004"/>
    </source>
</evidence>
<protein>
    <submittedName>
        <fullName evidence="13">Ras GTPase-activating protein 1</fullName>
    </submittedName>
</protein>
<evidence type="ECO:0000259" key="11">
    <source>
        <dbReference type="PROSITE" id="PS50018"/>
    </source>
</evidence>
<dbReference type="Gene3D" id="1.10.506.10">
    <property type="entry name" value="GTPase Activation - p120gap, domain 1"/>
    <property type="match status" value="2"/>
</dbReference>
<dbReference type="SUPFAM" id="SSF48350">
    <property type="entry name" value="GTPase activation domain, GAP"/>
    <property type="match status" value="1"/>
</dbReference>
<dbReference type="Pfam" id="PF00018">
    <property type="entry name" value="SH3_1"/>
    <property type="match status" value="1"/>
</dbReference>
<feature type="domain" description="C2" evidence="10">
    <location>
        <begin position="428"/>
        <end position="543"/>
    </location>
</feature>